<proteinExistence type="inferred from homology"/>
<gene>
    <name evidence="5" type="ORF">PQQ73_11165</name>
</gene>
<evidence type="ECO:0000256" key="3">
    <source>
        <dbReference type="RuleBase" id="RU361153"/>
    </source>
</evidence>
<dbReference type="PANTHER" id="PTHR12631:SF10">
    <property type="entry name" value="BETA-XYLOSIDASE-LIKE PROTEIN-RELATED"/>
    <property type="match status" value="1"/>
</dbReference>
<dbReference type="InterPro" id="IPR017853">
    <property type="entry name" value="GH"/>
</dbReference>
<dbReference type="InterPro" id="IPR001547">
    <property type="entry name" value="Glyco_hydro_5"/>
</dbReference>
<reference evidence="5 6" key="1">
    <citation type="journal article" date="2024" name="Chem. Sci.">
        <title>Discovery of megapolipeptins by genome mining of a Burkholderiales bacteria collection.</title>
        <authorList>
            <person name="Paulo B.S."/>
            <person name="Recchia M.J.J."/>
            <person name="Lee S."/>
            <person name="Fergusson C.H."/>
            <person name="Romanowski S.B."/>
            <person name="Hernandez A."/>
            <person name="Krull N."/>
            <person name="Liu D.Y."/>
            <person name="Cavanagh H."/>
            <person name="Bos A."/>
            <person name="Gray C.A."/>
            <person name="Murphy B.T."/>
            <person name="Linington R.G."/>
            <person name="Eustaquio A.S."/>
        </authorList>
    </citation>
    <scope>NUCLEOTIDE SEQUENCE [LARGE SCALE GENOMIC DNA]</scope>
    <source>
        <strain evidence="5 6">RL17-350-BIC-E</strain>
    </source>
</reference>
<dbReference type="Gene3D" id="3.20.20.80">
    <property type="entry name" value="Glycosidases"/>
    <property type="match status" value="1"/>
</dbReference>
<dbReference type="InterPro" id="IPR051923">
    <property type="entry name" value="Glycosyl_Hydrolase_39"/>
</dbReference>
<dbReference type="PANTHER" id="PTHR12631">
    <property type="entry name" value="ALPHA-L-IDURONIDASE"/>
    <property type="match status" value="1"/>
</dbReference>
<evidence type="ECO:0000313" key="5">
    <source>
        <dbReference type="EMBL" id="MFM0716887.1"/>
    </source>
</evidence>
<keyword evidence="6" id="KW-1185">Reference proteome</keyword>
<organism evidence="5 6">
    <name type="scientific">Paraburkholderia strydomiana</name>
    <dbReference type="NCBI Taxonomy" id="1245417"/>
    <lineage>
        <taxon>Bacteria</taxon>
        <taxon>Pseudomonadati</taxon>
        <taxon>Pseudomonadota</taxon>
        <taxon>Betaproteobacteria</taxon>
        <taxon>Burkholderiales</taxon>
        <taxon>Burkholderiaceae</taxon>
        <taxon>Paraburkholderia</taxon>
    </lineage>
</organism>
<evidence type="ECO:0000256" key="2">
    <source>
        <dbReference type="ARBA" id="ARBA00023295"/>
    </source>
</evidence>
<dbReference type="Pfam" id="PF00150">
    <property type="entry name" value="Cellulase"/>
    <property type="match status" value="1"/>
</dbReference>
<dbReference type="RefSeq" id="WP_408144353.1">
    <property type="nucleotide sequence ID" value="NZ_JAQQCJ010000011.1"/>
</dbReference>
<protein>
    <submittedName>
        <fullName evidence="5">Cellulase family glycosylhydrolase</fullName>
    </submittedName>
</protein>
<sequence>MILLVGFAGLALALAGSLAIRAFAMPAGSVVILSGVATKDEEPYVQLPSFAASRAETGVAIHEVNDTRLLDAVKDVGFSFVRTDLFWEDVQAPDGWHFGAYDKLVSDGAARGLGVLFILGYKHYEFSPDQPPTTTSQLGAFYTYVYQSAQRYRGANVRFEVWNEEDHKMYWLAEPSPPRYRNLLTTAVKAARAANPDVKIASGGVQQVNRTFIRAVGDISSPALRGADAISVHPYRQQDPESVFADYRALRADLATYKNAPAIWATEWSYPSYGYRYVSGIENGHSPKARALQARYAVRRFLVDWIAEVGLTAYYDMRNDGTSPTNQEHNFGLLDENNNRLPAYNASKYLFSFTADATSAKYFINEHEKYIVLKLGTRAGTVKYVLWSYDNGDALKLDASHLPRHAVVTDMYGKVLTTTDGLAIPETLGPVFVSVPS</sequence>
<evidence type="ECO:0000313" key="6">
    <source>
        <dbReference type="Proteomes" id="UP001629392"/>
    </source>
</evidence>
<keyword evidence="2 3" id="KW-0326">Glycosidase</keyword>
<dbReference type="EMBL" id="JAQQCL010000006">
    <property type="protein sequence ID" value="MFM0716887.1"/>
    <property type="molecule type" value="Genomic_DNA"/>
</dbReference>
<keyword evidence="1 3" id="KW-0378">Hydrolase</keyword>
<feature type="domain" description="Glycoside hydrolase family 5" evidence="4">
    <location>
        <begin position="61"/>
        <end position="239"/>
    </location>
</feature>
<dbReference type="SUPFAM" id="SSF51445">
    <property type="entry name" value="(Trans)glycosidases"/>
    <property type="match status" value="1"/>
</dbReference>
<evidence type="ECO:0000259" key="4">
    <source>
        <dbReference type="Pfam" id="PF00150"/>
    </source>
</evidence>
<dbReference type="Proteomes" id="UP001629392">
    <property type="component" value="Unassembled WGS sequence"/>
</dbReference>
<comment type="caution">
    <text evidence="5">The sequence shown here is derived from an EMBL/GenBank/DDBJ whole genome shotgun (WGS) entry which is preliminary data.</text>
</comment>
<evidence type="ECO:0000256" key="1">
    <source>
        <dbReference type="ARBA" id="ARBA00022801"/>
    </source>
</evidence>
<name>A0ABW9EC31_9BURK</name>
<accession>A0ABW9EC31</accession>
<comment type="similarity">
    <text evidence="3">Belongs to the glycosyl hydrolase 5 (cellulase A) family.</text>
</comment>